<evidence type="ECO:0000313" key="3">
    <source>
        <dbReference type="Proteomes" id="UP001211907"/>
    </source>
</evidence>
<feature type="non-terminal residue" evidence="2">
    <location>
        <position position="595"/>
    </location>
</feature>
<gene>
    <name evidence="2" type="ORF">HK100_005431</name>
</gene>
<evidence type="ECO:0008006" key="4">
    <source>
        <dbReference type="Google" id="ProtNLM"/>
    </source>
</evidence>
<proteinExistence type="predicted"/>
<evidence type="ECO:0000256" key="1">
    <source>
        <dbReference type="SAM" id="Phobius"/>
    </source>
</evidence>
<dbReference type="EMBL" id="JADGJH010002540">
    <property type="protein sequence ID" value="KAJ3097100.1"/>
    <property type="molecule type" value="Genomic_DNA"/>
</dbReference>
<evidence type="ECO:0000313" key="2">
    <source>
        <dbReference type="EMBL" id="KAJ3097100.1"/>
    </source>
</evidence>
<name>A0AAD5STW6_9FUNG</name>
<reference evidence="2" key="1">
    <citation type="submission" date="2020-05" db="EMBL/GenBank/DDBJ databases">
        <title>Phylogenomic resolution of chytrid fungi.</title>
        <authorList>
            <person name="Stajich J.E."/>
            <person name="Amses K."/>
            <person name="Simmons R."/>
            <person name="Seto K."/>
            <person name="Myers J."/>
            <person name="Bonds A."/>
            <person name="Quandt C.A."/>
            <person name="Barry K."/>
            <person name="Liu P."/>
            <person name="Grigoriev I."/>
            <person name="Longcore J.E."/>
            <person name="James T.Y."/>
        </authorList>
    </citation>
    <scope>NUCLEOTIDE SEQUENCE</scope>
    <source>
        <strain evidence="2">JEL0513</strain>
    </source>
</reference>
<comment type="caution">
    <text evidence="2">The sequence shown here is derived from an EMBL/GenBank/DDBJ whole genome shotgun (WGS) entry which is preliminary data.</text>
</comment>
<protein>
    <recommendedName>
        <fullName evidence="4">Transmembrane protein</fullName>
    </recommendedName>
</protein>
<keyword evidence="1" id="KW-0472">Membrane</keyword>
<keyword evidence="1" id="KW-0812">Transmembrane</keyword>
<keyword evidence="3" id="KW-1185">Reference proteome</keyword>
<feature type="transmembrane region" description="Helical" evidence="1">
    <location>
        <begin position="491"/>
        <end position="514"/>
    </location>
</feature>
<sequence length="595" mass="62187">MRKVKLACAALKMEIVRQMSTEATESSETIPAATMALQTSGGQGTTATATAMATATVTTTAALQFHVSAYFSDSECTVPTVVLLRVESAANSECTGSNSPSQCLASSGDGSESGFGGFVQTACASTAAAAAAQSLSAYSALMLAGWSECPDVASSDNINSQTIFPTNPSTIPSPNASTITPQYKINAPPSSSAIPPPAMLTPQTPGLTGVLMVRLNTCLPVSAALFARDLALGTGDVVFSNDTAAASNATYATFSVNATDGSTVFAALYTDVTCNTFVAESVVVAPVGRCAWMAALGLATSAALVNPSNGAAIAVRYTDASCSLPVSLLFSLADTPCAASSQCSYGATTQQFLQTTCLASMDPADLFRFIQSPINSFNNGRSYAVVQRFFDADCATPRTSQLILLDECVTQQNFHNGTLLSSISTISPSNGSLIWTQYADALCSSPVLVIDYGVPTAGKCLNTRYMISLYQNGTSRSTLSSTASIPVSNGAIAGISIASFAFLCIASILLFCCYKRYQRVKKDANDSYQMRRNTFQSSMINGETISRTAAGGNLPSSIMESYATSPRAKMFRGSSLDFGNLPYFPTKQVEEERNE</sequence>
<accession>A0AAD5STW6</accession>
<keyword evidence="1" id="KW-1133">Transmembrane helix</keyword>
<dbReference type="AlphaFoldDB" id="A0AAD5STW6"/>
<dbReference type="Proteomes" id="UP001211907">
    <property type="component" value="Unassembled WGS sequence"/>
</dbReference>
<organism evidence="2 3">
    <name type="scientific">Physocladia obscura</name>
    <dbReference type="NCBI Taxonomy" id="109957"/>
    <lineage>
        <taxon>Eukaryota</taxon>
        <taxon>Fungi</taxon>
        <taxon>Fungi incertae sedis</taxon>
        <taxon>Chytridiomycota</taxon>
        <taxon>Chytridiomycota incertae sedis</taxon>
        <taxon>Chytridiomycetes</taxon>
        <taxon>Chytridiales</taxon>
        <taxon>Chytriomycetaceae</taxon>
        <taxon>Physocladia</taxon>
    </lineage>
</organism>